<dbReference type="Gene3D" id="2.40.128.110">
    <property type="entry name" value="Lipid/polyisoprenoid-binding, YceI-like"/>
    <property type="match status" value="1"/>
</dbReference>
<accession>H5S8U4</accession>
<dbReference type="InterPro" id="IPR036761">
    <property type="entry name" value="TTHA0802/YceI-like_sf"/>
</dbReference>
<dbReference type="Pfam" id="PF04264">
    <property type="entry name" value="YceI"/>
    <property type="match status" value="1"/>
</dbReference>
<feature type="domain" description="Lipid/polyisoprenoid-binding YceI-like" evidence="1">
    <location>
        <begin position="2"/>
        <end position="170"/>
    </location>
</feature>
<evidence type="ECO:0000313" key="2">
    <source>
        <dbReference type="EMBL" id="BAL52580.1"/>
    </source>
</evidence>
<gene>
    <name evidence="2" type="ORF">HGMM_F01F09C20</name>
</gene>
<name>H5S8U4_9ZZZZ</name>
<dbReference type="PANTHER" id="PTHR34406">
    <property type="entry name" value="PROTEIN YCEI"/>
    <property type="match status" value="1"/>
</dbReference>
<sequence>MPAESEARYRAREQLLGRSLPNDAVGRTNAVEGQIVFNSDGTIDSERSRFTVDLRTLQSDETRRDNYIKQNTLEVDRYPNAEFQPTTATGLPWPLPSNGQLQFQLEGNLTVHGVTKPVTWNVQATVEGQRITGTATTQVTFEDFGMTPPRVPVVLSLEDTITLELDFTFERVS</sequence>
<protein>
    <submittedName>
        <fullName evidence="2">Hypothetical conserved protein</fullName>
    </submittedName>
</protein>
<evidence type="ECO:0000259" key="1">
    <source>
        <dbReference type="SMART" id="SM00867"/>
    </source>
</evidence>
<proteinExistence type="predicted"/>
<dbReference type="EMBL" id="AP011632">
    <property type="protein sequence ID" value="BAL52580.1"/>
    <property type="molecule type" value="Genomic_DNA"/>
</dbReference>
<dbReference type="InterPro" id="IPR007372">
    <property type="entry name" value="Lipid/polyisoprenoid-bd_YceI"/>
</dbReference>
<dbReference type="AlphaFoldDB" id="H5S8U4"/>
<dbReference type="SMART" id="SM00867">
    <property type="entry name" value="YceI"/>
    <property type="match status" value="1"/>
</dbReference>
<reference evidence="2" key="2">
    <citation type="journal article" date="2012" name="PLoS ONE">
        <title>A Deeply Branching Thermophilic Bacterium with an Ancient Acetyl-CoA Pathway Dominates a Subsurface Ecosystem.</title>
        <authorList>
            <person name="Takami H."/>
            <person name="Noguchi H."/>
            <person name="Takaki Y."/>
            <person name="Uchiyama I."/>
            <person name="Toyoda A."/>
            <person name="Nishi S."/>
            <person name="Chee G.-J."/>
            <person name="Arai W."/>
            <person name="Nunoura T."/>
            <person name="Itoh T."/>
            <person name="Hattori M."/>
            <person name="Takai K."/>
        </authorList>
    </citation>
    <scope>NUCLEOTIDE SEQUENCE</scope>
</reference>
<organism evidence="2">
    <name type="scientific">uncultured prokaryote</name>
    <dbReference type="NCBI Taxonomy" id="198431"/>
    <lineage>
        <taxon>unclassified sequences</taxon>
        <taxon>environmental samples</taxon>
    </lineage>
</organism>
<dbReference type="SUPFAM" id="SSF101874">
    <property type="entry name" value="YceI-like"/>
    <property type="match status" value="1"/>
</dbReference>
<dbReference type="PANTHER" id="PTHR34406:SF1">
    <property type="entry name" value="PROTEIN YCEI"/>
    <property type="match status" value="1"/>
</dbReference>
<reference evidence="2" key="1">
    <citation type="journal article" date="2005" name="Environ. Microbiol.">
        <title>Genetic and functional properties of uncultivated thermophilic crenarchaeotes from a subsurface gold mine as revealed by analysis of genome fragments.</title>
        <authorList>
            <person name="Nunoura T."/>
            <person name="Hirayama H."/>
            <person name="Takami H."/>
            <person name="Oida H."/>
            <person name="Nishi S."/>
            <person name="Shimamura S."/>
            <person name="Suzuki Y."/>
            <person name="Inagaki F."/>
            <person name="Takai K."/>
            <person name="Nealson K.H."/>
            <person name="Horikoshi K."/>
        </authorList>
    </citation>
    <scope>NUCLEOTIDE SEQUENCE</scope>
</reference>